<comment type="caution">
    <text evidence="5">The sequence shown here is derived from an EMBL/GenBank/DDBJ whole genome shotgun (WGS) entry which is preliminary data.</text>
</comment>
<evidence type="ECO:0000256" key="2">
    <source>
        <dbReference type="ARBA" id="ARBA00011901"/>
    </source>
</evidence>
<dbReference type="Gene3D" id="3.40.630.40">
    <property type="entry name" value="Zn-dependent exopeptidases"/>
    <property type="match status" value="1"/>
</dbReference>
<proteinExistence type="predicted"/>
<comment type="catalytic activity">
    <reaction evidence="1">
        <text>Hydrolyzes the link between N-acetylmuramoyl residues and L-amino acid residues in certain cell-wall glycopeptides.</text>
        <dbReference type="EC" id="3.5.1.28"/>
    </reaction>
</comment>
<evidence type="ECO:0000256" key="3">
    <source>
        <dbReference type="ARBA" id="ARBA00022801"/>
    </source>
</evidence>
<dbReference type="InterPro" id="IPR050695">
    <property type="entry name" value="N-acetylmuramoyl_amidase_3"/>
</dbReference>
<dbReference type="PANTHER" id="PTHR30404">
    <property type="entry name" value="N-ACETYLMURAMOYL-L-ALANINE AMIDASE"/>
    <property type="match status" value="1"/>
</dbReference>
<dbReference type="AlphaFoldDB" id="A0A8G2CN85"/>
<dbReference type="FunFam" id="3.40.630.40:FF:000005">
    <property type="entry name" value="N-acetylmuramoyl-L-alanine amidase (AmiA)"/>
    <property type="match status" value="1"/>
</dbReference>
<keyword evidence="3" id="KW-0378">Hydrolase</keyword>
<evidence type="ECO:0000256" key="1">
    <source>
        <dbReference type="ARBA" id="ARBA00001561"/>
    </source>
</evidence>
<keyword evidence="6" id="KW-1185">Reference proteome</keyword>
<name>A0A8G2CN85_ACIRU</name>
<gene>
    <name evidence="5" type="ORF">SAMN05421828_12812</name>
</gene>
<dbReference type="Pfam" id="PF01520">
    <property type="entry name" value="Amidase_3"/>
    <property type="match status" value="1"/>
</dbReference>
<dbReference type="GO" id="GO:0030288">
    <property type="term" value="C:outer membrane-bounded periplasmic space"/>
    <property type="evidence" value="ECO:0007669"/>
    <property type="project" value="TreeGrafter"/>
</dbReference>
<evidence type="ECO:0000313" key="5">
    <source>
        <dbReference type="EMBL" id="SIR39023.1"/>
    </source>
</evidence>
<dbReference type="EMBL" id="FTNE01000028">
    <property type="protein sequence ID" value="SIR39023.1"/>
    <property type="molecule type" value="Genomic_DNA"/>
</dbReference>
<dbReference type="PANTHER" id="PTHR30404:SF0">
    <property type="entry name" value="N-ACETYLMURAMOYL-L-ALANINE AMIDASE AMIC"/>
    <property type="match status" value="1"/>
</dbReference>
<dbReference type="EC" id="3.5.1.28" evidence="2"/>
<dbReference type="Proteomes" id="UP000186308">
    <property type="component" value="Unassembled WGS sequence"/>
</dbReference>
<dbReference type="CDD" id="cd02696">
    <property type="entry name" value="MurNAc-LAA"/>
    <property type="match status" value="1"/>
</dbReference>
<protein>
    <recommendedName>
        <fullName evidence="2">N-acetylmuramoyl-L-alanine amidase</fullName>
        <ecNumber evidence="2">3.5.1.28</ecNumber>
    </recommendedName>
</protein>
<dbReference type="GO" id="GO:0008745">
    <property type="term" value="F:N-acetylmuramoyl-L-alanine amidase activity"/>
    <property type="evidence" value="ECO:0007669"/>
    <property type="project" value="UniProtKB-EC"/>
</dbReference>
<dbReference type="GO" id="GO:0009253">
    <property type="term" value="P:peptidoglycan catabolic process"/>
    <property type="evidence" value="ECO:0007669"/>
    <property type="project" value="InterPro"/>
</dbReference>
<accession>A0A8G2CN85</accession>
<organism evidence="5 6">
    <name type="scientific">Acidiphilium rubrum</name>
    <dbReference type="NCBI Taxonomy" id="526"/>
    <lineage>
        <taxon>Bacteria</taxon>
        <taxon>Pseudomonadati</taxon>
        <taxon>Pseudomonadota</taxon>
        <taxon>Alphaproteobacteria</taxon>
        <taxon>Acetobacterales</taxon>
        <taxon>Acidocellaceae</taxon>
        <taxon>Acidiphilium</taxon>
    </lineage>
</organism>
<feature type="domain" description="MurNAc-LAA" evidence="4">
    <location>
        <begin position="112"/>
        <end position="267"/>
    </location>
</feature>
<dbReference type="SMART" id="SM00646">
    <property type="entry name" value="Ami_3"/>
    <property type="match status" value="1"/>
</dbReference>
<dbReference type="RefSeq" id="WP_029313778.1">
    <property type="nucleotide sequence ID" value="NZ_FTNE01000028.1"/>
</dbReference>
<evidence type="ECO:0000259" key="4">
    <source>
        <dbReference type="SMART" id="SM00646"/>
    </source>
</evidence>
<dbReference type="InterPro" id="IPR002508">
    <property type="entry name" value="MurNAc-LAA_cat"/>
</dbReference>
<dbReference type="SUPFAM" id="SSF53187">
    <property type="entry name" value="Zn-dependent exopeptidases"/>
    <property type="match status" value="1"/>
</dbReference>
<sequence>MRFSRRFLLDAGVKATISLPLWMQSALARAAGRDRASLITPAAYREATRNRLVVIDPGHGGHDPGCIGNGDLFEKNIALSAAWDLRHALQRGGYEVVMTRARDIFIPLQTRVDIAEKHKAALFLSMHANSVAPNTTVRGASVYTFSDKASDRLAATIASSENSVERISNPTFRGVSPQVGKILFSLMAHSTKIESLLLQQKMVGSLAREVTMLQNPARHATFAVLQSSAIPSVLVETAFLSNPQDEAALRTNAFRERIAGSMKAAVDAWFLAKQHAVANL</sequence>
<evidence type="ECO:0000313" key="6">
    <source>
        <dbReference type="Proteomes" id="UP000186308"/>
    </source>
</evidence>
<dbReference type="OrthoDB" id="9806267at2"/>
<reference evidence="5 6" key="1">
    <citation type="submission" date="2017-01" db="EMBL/GenBank/DDBJ databases">
        <authorList>
            <person name="Varghese N."/>
            <person name="Submissions S."/>
        </authorList>
    </citation>
    <scope>NUCLEOTIDE SEQUENCE [LARGE SCALE GENOMIC DNA]</scope>
    <source>
        <strain evidence="5 6">ATCC 35905</strain>
    </source>
</reference>